<dbReference type="GO" id="GO:0016757">
    <property type="term" value="F:glycosyltransferase activity"/>
    <property type="evidence" value="ECO:0007669"/>
    <property type="project" value="UniProtKB-KW"/>
</dbReference>
<organism evidence="3">
    <name type="scientific">uncultured Gemmatimonadota bacterium</name>
    <dbReference type="NCBI Taxonomy" id="203437"/>
    <lineage>
        <taxon>Bacteria</taxon>
        <taxon>Pseudomonadati</taxon>
        <taxon>Gemmatimonadota</taxon>
        <taxon>environmental samples</taxon>
    </lineage>
</organism>
<evidence type="ECO:0000256" key="2">
    <source>
        <dbReference type="ARBA" id="ARBA00022679"/>
    </source>
</evidence>
<dbReference type="PANTHER" id="PTHR12526">
    <property type="entry name" value="GLYCOSYLTRANSFERASE"/>
    <property type="match status" value="1"/>
</dbReference>
<protein>
    <recommendedName>
        <fullName evidence="4">Glycosyl transferase family 1 domain-containing protein</fullName>
    </recommendedName>
</protein>
<sequence length="424" mass="46478">MPQLLVAGLYLPASGLTRVMLSLMGELRRRRWRVRGLGFAPSRTREDRDVADDGHEVRVRGGPERAFSADPEWLRERFESDAPRAVLVIGPAFLAAPLLRQLQPWRGRTRIVLYLPVEGALANDDFAPVLELADVCVTYTRSARRDVAALCRAATAERAEYRSPRLEVAGHGADPAEFFPLAASCEAERRAAARRVVYGVGMEGAFLVLNSNRPYLRKRLDLSVAGFALFAQGRPDAHLHLHTGARSPAVDAALRRQIVESGVAERIHLTPEHPGGEPAPAEWLNALYNAADVGLTTAMGEGWGLGMFEHAATRAALVAPAHTGFVENWRGAALLVPTVSREFIFYEAAHMFAVAAPGVAAALERLYSDRDLLRRMAELAHARVGERRFRWKSVGARFHTILQTEGSNAPLARSFEGARPGDHG</sequence>
<evidence type="ECO:0008006" key="4">
    <source>
        <dbReference type="Google" id="ProtNLM"/>
    </source>
</evidence>
<dbReference type="PANTHER" id="PTHR12526:SF510">
    <property type="entry name" value="D-INOSITOL 3-PHOSPHATE GLYCOSYLTRANSFERASE"/>
    <property type="match status" value="1"/>
</dbReference>
<keyword evidence="1" id="KW-0328">Glycosyltransferase</keyword>
<keyword evidence="2" id="KW-0808">Transferase</keyword>
<dbReference type="SUPFAM" id="SSF53756">
    <property type="entry name" value="UDP-Glycosyltransferase/glycogen phosphorylase"/>
    <property type="match status" value="1"/>
</dbReference>
<proteinExistence type="predicted"/>
<evidence type="ECO:0000256" key="1">
    <source>
        <dbReference type="ARBA" id="ARBA00022676"/>
    </source>
</evidence>
<reference evidence="3" key="1">
    <citation type="submission" date="2020-02" db="EMBL/GenBank/DDBJ databases">
        <authorList>
            <person name="Meier V. D."/>
        </authorList>
    </citation>
    <scope>NUCLEOTIDE SEQUENCE</scope>
    <source>
        <strain evidence="3">AVDCRST_MAG68</strain>
    </source>
</reference>
<gene>
    <name evidence="3" type="ORF">AVDCRST_MAG68-2301</name>
</gene>
<dbReference type="EMBL" id="CADCTW010000106">
    <property type="protein sequence ID" value="CAA9326813.1"/>
    <property type="molecule type" value="Genomic_DNA"/>
</dbReference>
<accession>A0A6J4L8P4</accession>
<name>A0A6J4L8P4_9BACT</name>
<evidence type="ECO:0000313" key="3">
    <source>
        <dbReference type="EMBL" id="CAA9326813.1"/>
    </source>
</evidence>
<dbReference type="AlphaFoldDB" id="A0A6J4L8P4"/>
<dbReference type="Gene3D" id="3.40.50.2000">
    <property type="entry name" value="Glycogen Phosphorylase B"/>
    <property type="match status" value="1"/>
</dbReference>